<evidence type="ECO:0000313" key="2">
    <source>
        <dbReference type="Proteomes" id="UP001159363"/>
    </source>
</evidence>
<reference evidence="1 2" key="1">
    <citation type="submission" date="2023-02" db="EMBL/GenBank/DDBJ databases">
        <title>LHISI_Scaffold_Assembly.</title>
        <authorList>
            <person name="Stuart O.P."/>
            <person name="Cleave R."/>
            <person name="Magrath M.J.L."/>
            <person name="Mikheyev A.S."/>
        </authorList>
    </citation>
    <scope>NUCLEOTIDE SEQUENCE [LARGE SCALE GENOMIC DNA]</scope>
    <source>
        <strain evidence="1">Daus_M_001</strain>
        <tissue evidence="1">Leg muscle</tissue>
    </source>
</reference>
<dbReference type="EMBL" id="JARBHB010000006">
    <property type="protein sequence ID" value="KAJ8881500.1"/>
    <property type="molecule type" value="Genomic_DNA"/>
</dbReference>
<name>A0ABQ9HB69_9NEOP</name>
<protein>
    <submittedName>
        <fullName evidence="1">Uncharacterized protein</fullName>
    </submittedName>
</protein>
<evidence type="ECO:0000313" key="1">
    <source>
        <dbReference type="EMBL" id="KAJ8881500.1"/>
    </source>
</evidence>
<organism evidence="1 2">
    <name type="scientific">Dryococelus australis</name>
    <dbReference type="NCBI Taxonomy" id="614101"/>
    <lineage>
        <taxon>Eukaryota</taxon>
        <taxon>Metazoa</taxon>
        <taxon>Ecdysozoa</taxon>
        <taxon>Arthropoda</taxon>
        <taxon>Hexapoda</taxon>
        <taxon>Insecta</taxon>
        <taxon>Pterygota</taxon>
        <taxon>Neoptera</taxon>
        <taxon>Polyneoptera</taxon>
        <taxon>Phasmatodea</taxon>
        <taxon>Verophasmatodea</taxon>
        <taxon>Anareolatae</taxon>
        <taxon>Phasmatidae</taxon>
        <taxon>Eurycanthinae</taxon>
        <taxon>Dryococelus</taxon>
    </lineage>
</organism>
<gene>
    <name evidence="1" type="ORF">PR048_017981</name>
</gene>
<keyword evidence="2" id="KW-1185">Reference proteome</keyword>
<comment type="caution">
    <text evidence="1">The sequence shown here is derived from an EMBL/GenBank/DDBJ whole genome shotgun (WGS) entry which is preliminary data.</text>
</comment>
<sequence>MDKPQAIYNIDEKGRRLTVYRQQQVLREKGCHNVHMAAPELAENVPIVARGKAIGQTIPPMALFEGQRLNPDRNSNLPACS</sequence>
<accession>A0ABQ9HB69</accession>
<dbReference type="Proteomes" id="UP001159363">
    <property type="component" value="Chromosome 5"/>
</dbReference>
<proteinExistence type="predicted"/>